<dbReference type="OrthoDB" id="3248974at2759"/>
<dbReference type="AlphaFoldDB" id="A0A9P7JPB2"/>
<protein>
    <recommendedName>
        <fullName evidence="3">Cytochrome P450</fullName>
    </recommendedName>
</protein>
<evidence type="ECO:0000313" key="1">
    <source>
        <dbReference type="EMBL" id="KAG2095302.1"/>
    </source>
</evidence>
<proteinExistence type="predicted"/>
<organism evidence="1 2">
    <name type="scientific">Suillus discolor</name>
    <dbReference type="NCBI Taxonomy" id="1912936"/>
    <lineage>
        <taxon>Eukaryota</taxon>
        <taxon>Fungi</taxon>
        <taxon>Dikarya</taxon>
        <taxon>Basidiomycota</taxon>
        <taxon>Agaricomycotina</taxon>
        <taxon>Agaricomycetes</taxon>
        <taxon>Agaricomycetidae</taxon>
        <taxon>Boletales</taxon>
        <taxon>Suillineae</taxon>
        <taxon>Suillaceae</taxon>
        <taxon>Suillus</taxon>
    </lineage>
</organism>
<comment type="caution">
    <text evidence="1">The sequence shown here is derived from an EMBL/GenBank/DDBJ whole genome shotgun (WGS) entry which is preliminary data.</text>
</comment>
<dbReference type="SUPFAM" id="SSF48264">
    <property type="entry name" value="Cytochrome P450"/>
    <property type="match status" value="1"/>
</dbReference>
<dbReference type="GO" id="GO:0020037">
    <property type="term" value="F:heme binding"/>
    <property type="evidence" value="ECO:0007669"/>
    <property type="project" value="InterPro"/>
</dbReference>
<sequence length="57" mass="6790">CQPRLLASSVMKAMMAYLVLNYDIKLEKEGERPPDEWFLMNCSPSRKAEVMFRRRRP</sequence>
<feature type="non-terminal residue" evidence="1">
    <location>
        <position position="1"/>
    </location>
</feature>
<dbReference type="RefSeq" id="XP_041287817.1">
    <property type="nucleotide sequence ID" value="XM_041431803.1"/>
</dbReference>
<dbReference type="InterPro" id="IPR036396">
    <property type="entry name" value="Cyt_P450_sf"/>
</dbReference>
<evidence type="ECO:0008006" key="3">
    <source>
        <dbReference type="Google" id="ProtNLM"/>
    </source>
</evidence>
<keyword evidence="2" id="KW-1185">Reference proteome</keyword>
<dbReference type="GO" id="GO:0005506">
    <property type="term" value="F:iron ion binding"/>
    <property type="evidence" value="ECO:0007669"/>
    <property type="project" value="InterPro"/>
</dbReference>
<dbReference type="GeneID" id="64694062"/>
<gene>
    <name evidence="1" type="ORF">F5147DRAFT_584660</name>
</gene>
<dbReference type="GO" id="GO:0016705">
    <property type="term" value="F:oxidoreductase activity, acting on paired donors, with incorporation or reduction of molecular oxygen"/>
    <property type="evidence" value="ECO:0007669"/>
    <property type="project" value="InterPro"/>
</dbReference>
<dbReference type="GO" id="GO:0004497">
    <property type="term" value="F:monooxygenase activity"/>
    <property type="evidence" value="ECO:0007669"/>
    <property type="project" value="InterPro"/>
</dbReference>
<evidence type="ECO:0000313" key="2">
    <source>
        <dbReference type="Proteomes" id="UP000823399"/>
    </source>
</evidence>
<dbReference type="Gene3D" id="1.10.630.10">
    <property type="entry name" value="Cytochrome P450"/>
    <property type="match status" value="1"/>
</dbReference>
<dbReference type="Proteomes" id="UP000823399">
    <property type="component" value="Unassembled WGS sequence"/>
</dbReference>
<name>A0A9P7JPB2_9AGAM</name>
<dbReference type="EMBL" id="JABBWM010000075">
    <property type="protein sequence ID" value="KAG2095302.1"/>
    <property type="molecule type" value="Genomic_DNA"/>
</dbReference>
<reference evidence="1" key="1">
    <citation type="journal article" date="2020" name="New Phytol.">
        <title>Comparative genomics reveals dynamic genome evolution in host specialist ectomycorrhizal fungi.</title>
        <authorList>
            <person name="Lofgren L.A."/>
            <person name="Nguyen N.H."/>
            <person name="Vilgalys R."/>
            <person name="Ruytinx J."/>
            <person name="Liao H.L."/>
            <person name="Branco S."/>
            <person name="Kuo A."/>
            <person name="LaButti K."/>
            <person name="Lipzen A."/>
            <person name="Andreopoulos W."/>
            <person name="Pangilinan J."/>
            <person name="Riley R."/>
            <person name="Hundley H."/>
            <person name="Na H."/>
            <person name="Barry K."/>
            <person name="Grigoriev I.V."/>
            <person name="Stajich J.E."/>
            <person name="Kennedy P.G."/>
        </authorList>
    </citation>
    <scope>NUCLEOTIDE SEQUENCE</scope>
    <source>
        <strain evidence="1">FC423</strain>
    </source>
</reference>
<accession>A0A9P7JPB2</accession>